<name>A0A402AFG0_9CHLR</name>
<evidence type="ECO:0000313" key="2">
    <source>
        <dbReference type="Proteomes" id="UP000287188"/>
    </source>
</evidence>
<keyword evidence="2" id="KW-1185">Reference proteome</keyword>
<dbReference type="EMBL" id="BIFS01000001">
    <property type="protein sequence ID" value="GCE17841.1"/>
    <property type="molecule type" value="Genomic_DNA"/>
</dbReference>
<evidence type="ECO:0000313" key="1">
    <source>
        <dbReference type="EMBL" id="GCE17841.1"/>
    </source>
</evidence>
<reference evidence="2" key="1">
    <citation type="submission" date="2018-12" db="EMBL/GenBank/DDBJ databases">
        <title>Tengunoibacter tsumagoiensis gen. nov., sp. nov., Dictyobacter kobayashii sp. nov., D. alpinus sp. nov., and D. joshuensis sp. nov. and description of Dictyobacteraceae fam. nov. within the order Ktedonobacterales isolated from Tengu-no-mugimeshi.</title>
        <authorList>
            <person name="Wang C.M."/>
            <person name="Zheng Y."/>
            <person name="Sakai Y."/>
            <person name="Toyoda A."/>
            <person name="Minakuchi Y."/>
            <person name="Abe K."/>
            <person name="Yokota A."/>
            <person name="Yabe S."/>
        </authorList>
    </citation>
    <scope>NUCLEOTIDE SEQUENCE [LARGE SCALE GENOMIC DNA]</scope>
    <source>
        <strain evidence="2">Uno11</strain>
    </source>
</reference>
<protein>
    <submittedName>
        <fullName evidence="1">Uncharacterized protein</fullName>
    </submittedName>
</protein>
<sequence>MLFVPAALDGSRPWRSQNVVYVAEHEQMLMFCNIYNKIWRQRPRLVSYAIVMVIGIKHTARFFCNIK</sequence>
<dbReference type="AlphaFoldDB" id="A0A402AFG0"/>
<proteinExistence type="predicted"/>
<gene>
    <name evidence="1" type="ORF">KDK_16410</name>
</gene>
<accession>A0A402AFG0</accession>
<organism evidence="1 2">
    <name type="scientific">Dictyobacter kobayashii</name>
    <dbReference type="NCBI Taxonomy" id="2014872"/>
    <lineage>
        <taxon>Bacteria</taxon>
        <taxon>Bacillati</taxon>
        <taxon>Chloroflexota</taxon>
        <taxon>Ktedonobacteria</taxon>
        <taxon>Ktedonobacterales</taxon>
        <taxon>Dictyobacteraceae</taxon>
        <taxon>Dictyobacter</taxon>
    </lineage>
</organism>
<dbReference type="Proteomes" id="UP000287188">
    <property type="component" value="Unassembled WGS sequence"/>
</dbReference>
<comment type="caution">
    <text evidence="1">The sequence shown here is derived from an EMBL/GenBank/DDBJ whole genome shotgun (WGS) entry which is preliminary data.</text>
</comment>